<accession>A0A831PLV9</accession>
<proteinExistence type="predicted"/>
<protein>
    <submittedName>
        <fullName evidence="1">DUF2703 domain-containing protein</fullName>
    </submittedName>
</protein>
<dbReference type="Proteomes" id="UP000885648">
    <property type="component" value="Unassembled WGS sequence"/>
</dbReference>
<dbReference type="EMBL" id="DSBY01000250">
    <property type="protein sequence ID" value="HDS63691.1"/>
    <property type="molecule type" value="Genomic_DNA"/>
</dbReference>
<organism evidence="1">
    <name type="scientific">Methanofollis liminatans</name>
    <dbReference type="NCBI Taxonomy" id="2201"/>
    <lineage>
        <taxon>Archaea</taxon>
        <taxon>Methanobacteriati</taxon>
        <taxon>Methanobacteriota</taxon>
        <taxon>Stenosarchaea group</taxon>
        <taxon>Methanomicrobia</taxon>
        <taxon>Methanomicrobiales</taxon>
        <taxon>Methanomicrobiaceae</taxon>
        <taxon>Methanofollis</taxon>
    </lineage>
</organism>
<name>A0A831PLV9_9EURY</name>
<sequence>MPAGPLWGCSRGSVHLGAGQDLLHEREHAEWWGMKDRFVLLWRRVGTALCPYRSSDTDRSLPDLLREIIPLLEENGVSVQVKVEQTDEGAGVWFNGAPLADLIDEAAGAQRYCTGPSRMEELGHPECAYEGEVRSGYVVPEIIFRKAVLLALED</sequence>
<evidence type="ECO:0000313" key="1">
    <source>
        <dbReference type="EMBL" id="HDS63691.1"/>
    </source>
</evidence>
<comment type="caution">
    <text evidence="1">The sequence shown here is derived from an EMBL/GenBank/DDBJ whole genome shotgun (WGS) entry which is preliminary data.</text>
</comment>
<gene>
    <name evidence="1" type="ORF">ENN52_06155</name>
</gene>
<reference evidence="1" key="1">
    <citation type="journal article" date="2020" name="mSystems">
        <title>Genome- and Community-Level Interaction Insights into Carbon Utilization and Element Cycling Functions of Hydrothermarchaeota in Hydrothermal Sediment.</title>
        <authorList>
            <person name="Zhou Z."/>
            <person name="Liu Y."/>
            <person name="Xu W."/>
            <person name="Pan J."/>
            <person name="Luo Z.H."/>
            <person name="Li M."/>
        </authorList>
    </citation>
    <scope>NUCLEOTIDE SEQUENCE</scope>
    <source>
        <strain evidence="1">SpSt-1183</strain>
    </source>
</reference>
<dbReference type="AlphaFoldDB" id="A0A831PLV9"/>